<dbReference type="Proteomes" id="UP000838412">
    <property type="component" value="Chromosome 3"/>
</dbReference>
<accession>A0A8J9ZP73</accession>
<keyword evidence="2" id="KW-0732">Signal</keyword>
<dbReference type="EMBL" id="OV696688">
    <property type="protein sequence ID" value="CAH1259137.1"/>
    <property type="molecule type" value="Genomic_DNA"/>
</dbReference>
<reference evidence="3" key="1">
    <citation type="submission" date="2022-01" db="EMBL/GenBank/DDBJ databases">
        <authorList>
            <person name="Braso-Vives M."/>
        </authorList>
    </citation>
    <scope>NUCLEOTIDE SEQUENCE</scope>
</reference>
<feature type="chain" id="PRO_5035438011" evidence="2">
    <location>
        <begin position="25"/>
        <end position="290"/>
    </location>
</feature>
<protein>
    <submittedName>
        <fullName evidence="3">Hypp2163 protein</fullName>
    </submittedName>
</protein>
<evidence type="ECO:0000256" key="2">
    <source>
        <dbReference type="SAM" id="SignalP"/>
    </source>
</evidence>
<organism evidence="3 4">
    <name type="scientific">Branchiostoma lanceolatum</name>
    <name type="common">Common lancelet</name>
    <name type="synonym">Amphioxus lanceolatum</name>
    <dbReference type="NCBI Taxonomy" id="7740"/>
    <lineage>
        <taxon>Eukaryota</taxon>
        <taxon>Metazoa</taxon>
        <taxon>Chordata</taxon>
        <taxon>Cephalochordata</taxon>
        <taxon>Leptocardii</taxon>
        <taxon>Amphioxiformes</taxon>
        <taxon>Branchiostomatidae</taxon>
        <taxon>Branchiostoma</taxon>
    </lineage>
</organism>
<dbReference type="OrthoDB" id="10049506at2759"/>
<evidence type="ECO:0000313" key="4">
    <source>
        <dbReference type="Proteomes" id="UP000838412"/>
    </source>
</evidence>
<dbReference type="AlphaFoldDB" id="A0A8J9ZP73"/>
<feature type="region of interest" description="Disordered" evidence="1">
    <location>
        <begin position="260"/>
        <end position="290"/>
    </location>
</feature>
<feature type="compositionally biased region" description="Basic residues" evidence="1">
    <location>
        <begin position="264"/>
        <end position="277"/>
    </location>
</feature>
<proteinExistence type="predicted"/>
<evidence type="ECO:0000256" key="1">
    <source>
        <dbReference type="SAM" id="MobiDB-lite"/>
    </source>
</evidence>
<name>A0A8J9ZP73_BRALA</name>
<feature type="region of interest" description="Disordered" evidence="1">
    <location>
        <begin position="190"/>
        <end position="211"/>
    </location>
</feature>
<evidence type="ECO:0000313" key="3">
    <source>
        <dbReference type="EMBL" id="CAH1259137.1"/>
    </source>
</evidence>
<feature type="signal peptide" evidence="2">
    <location>
        <begin position="1"/>
        <end position="24"/>
    </location>
</feature>
<keyword evidence="4" id="KW-1185">Reference proteome</keyword>
<sequence length="290" mass="32716">MLLLEKISLVAILGLCILSLCADGQKNKKGCSEKSIKRNYQKFSQIRNRVNTVLTMYLTSASEKVDKHVDREDRAETGSLLLKVGDLHFQDGRGFSGLSLKGLKLTDLGLDDIKKFQIYMVELEALLKELNRVDDDVIDKILVKEDFSNLKGALNRIHKDASKLTGKIKACLPRGNTNVDALIEQYKTQIESSRPTRTRRDTQEHSASSSSILLRKIRSLVGRERRQEPGAGERTLQHSQWVLQDLQNLLQHDVILTLDSMANKNKRRRGHGSKKKGSKEGKAKGKKRSD</sequence>
<feature type="compositionally biased region" description="Basic and acidic residues" evidence="1">
    <location>
        <begin position="278"/>
        <end position="290"/>
    </location>
</feature>
<gene>
    <name evidence="3" type="primary">Hypp2163</name>
    <name evidence="3" type="ORF">BLAG_LOCUS16517</name>
</gene>